<dbReference type="PANTHER" id="PTHR30576:SF10">
    <property type="entry name" value="SLL5057 PROTEIN"/>
    <property type="match status" value="1"/>
</dbReference>
<evidence type="ECO:0000256" key="1">
    <source>
        <dbReference type="ARBA" id="ARBA00006464"/>
    </source>
</evidence>
<dbReference type="AlphaFoldDB" id="A0A8J8B2P8"/>
<evidence type="ECO:0000256" key="2">
    <source>
        <dbReference type="SAM" id="Phobius"/>
    </source>
</evidence>
<dbReference type="Pfam" id="PF02397">
    <property type="entry name" value="Bac_transf"/>
    <property type="match status" value="1"/>
</dbReference>
<dbReference type="GO" id="GO:0016780">
    <property type="term" value="F:phosphotransferase activity, for other substituted phosphate groups"/>
    <property type="evidence" value="ECO:0007669"/>
    <property type="project" value="TreeGrafter"/>
</dbReference>
<sequence length="205" mass="23017">MNRYQVVKQILDFLFAVLLTIILLPLLLLITIIIKLDSKGPVLFRQKRVGQNGKKFMILKYRTMRTDTPKDMPTHLFQNAESFITRSGSILRKSSLDELPQLFNILRGEMSFIGPRPALWNQYDLLEARENQAEKSGVSANAVKPGITGWAQVNGRDELPIDVKADLDGYYAKNLSLILDIKILFMTIGSVLTSKGVSEGGPKHS</sequence>
<protein>
    <submittedName>
        <fullName evidence="4">Sugar transferase</fullName>
    </submittedName>
</protein>
<feature type="domain" description="Bacterial sugar transferase" evidence="3">
    <location>
        <begin position="8"/>
        <end position="192"/>
    </location>
</feature>
<accession>A0A8J8B2P8</accession>
<comment type="similarity">
    <text evidence="1">Belongs to the bacterial sugar transferase family.</text>
</comment>
<evidence type="ECO:0000313" key="4">
    <source>
        <dbReference type="EMBL" id="MBR0599544.1"/>
    </source>
</evidence>
<keyword evidence="5" id="KW-1185">Reference proteome</keyword>
<feature type="transmembrane region" description="Helical" evidence="2">
    <location>
        <begin position="13"/>
        <end position="36"/>
    </location>
</feature>
<reference evidence="4" key="2">
    <citation type="submission" date="2021-04" db="EMBL/GenBank/DDBJ databases">
        <authorList>
            <person name="Liu J."/>
        </authorList>
    </citation>
    <scope>NUCLEOTIDE SEQUENCE</scope>
    <source>
        <strain evidence="4">BAD-6</strain>
    </source>
</reference>
<comment type="caution">
    <text evidence="4">The sequence shown here is derived from an EMBL/GenBank/DDBJ whole genome shotgun (WGS) entry which is preliminary data.</text>
</comment>
<proteinExistence type="inferred from homology"/>
<keyword evidence="2" id="KW-0812">Transmembrane</keyword>
<evidence type="ECO:0000313" key="5">
    <source>
        <dbReference type="Proteomes" id="UP000675664"/>
    </source>
</evidence>
<dbReference type="Proteomes" id="UP000675664">
    <property type="component" value="Unassembled WGS sequence"/>
</dbReference>
<keyword evidence="2" id="KW-0472">Membrane</keyword>
<organism evidence="4 5">
    <name type="scientific">Sinanaerobacter chloroacetimidivorans</name>
    <dbReference type="NCBI Taxonomy" id="2818044"/>
    <lineage>
        <taxon>Bacteria</taxon>
        <taxon>Bacillati</taxon>
        <taxon>Bacillota</taxon>
        <taxon>Clostridia</taxon>
        <taxon>Peptostreptococcales</taxon>
        <taxon>Anaerovoracaceae</taxon>
        <taxon>Sinanaerobacter</taxon>
    </lineage>
</organism>
<reference evidence="4" key="1">
    <citation type="submission" date="2021-04" db="EMBL/GenBank/DDBJ databases">
        <title>Sinoanaerobacter chloroacetimidivorans sp. nov., an obligate anaerobic bacterium isolated from anaerobic sludge.</title>
        <authorList>
            <person name="Bao Y."/>
        </authorList>
    </citation>
    <scope>NUCLEOTIDE SEQUENCE</scope>
    <source>
        <strain evidence="4">BAD-6</strain>
    </source>
</reference>
<dbReference type="PANTHER" id="PTHR30576">
    <property type="entry name" value="COLANIC BIOSYNTHESIS UDP-GLUCOSE LIPID CARRIER TRANSFERASE"/>
    <property type="match status" value="1"/>
</dbReference>
<dbReference type="InterPro" id="IPR003362">
    <property type="entry name" value="Bact_transf"/>
</dbReference>
<evidence type="ECO:0000259" key="3">
    <source>
        <dbReference type="Pfam" id="PF02397"/>
    </source>
</evidence>
<gene>
    <name evidence="4" type="ORF">KCX82_16790</name>
</gene>
<dbReference type="RefSeq" id="WP_227019678.1">
    <property type="nucleotide sequence ID" value="NZ_JAGSND010000014.1"/>
</dbReference>
<keyword evidence="4" id="KW-0808">Transferase</keyword>
<name>A0A8J8B2P8_9FIRM</name>
<keyword evidence="2" id="KW-1133">Transmembrane helix</keyword>
<dbReference type="EMBL" id="JAGSND010000014">
    <property type="protein sequence ID" value="MBR0599544.1"/>
    <property type="molecule type" value="Genomic_DNA"/>
</dbReference>